<keyword evidence="1" id="KW-0732">Signal</keyword>
<accession>A0A1C4ZQF1</accession>
<dbReference type="EMBL" id="LT607411">
    <property type="protein sequence ID" value="SCF35260.1"/>
    <property type="molecule type" value="Genomic_DNA"/>
</dbReference>
<organism evidence="2 3">
    <name type="scientific">Micromonospora viridifaciens</name>
    <dbReference type="NCBI Taxonomy" id="1881"/>
    <lineage>
        <taxon>Bacteria</taxon>
        <taxon>Bacillati</taxon>
        <taxon>Actinomycetota</taxon>
        <taxon>Actinomycetes</taxon>
        <taxon>Micromonosporales</taxon>
        <taxon>Micromonosporaceae</taxon>
        <taxon>Micromonospora</taxon>
    </lineage>
</organism>
<feature type="chain" id="PRO_5008710447" description="DUF839 domain-containing protein" evidence="1">
    <location>
        <begin position="29"/>
        <end position="465"/>
    </location>
</feature>
<evidence type="ECO:0008006" key="4">
    <source>
        <dbReference type="Google" id="ProtNLM"/>
    </source>
</evidence>
<dbReference type="OrthoDB" id="7974158at2"/>
<keyword evidence="3" id="KW-1185">Reference proteome</keyword>
<evidence type="ECO:0000313" key="2">
    <source>
        <dbReference type="EMBL" id="SCF35260.1"/>
    </source>
</evidence>
<evidence type="ECO:0000256" key="1">
    <source>
        <dbReference type="SAM" id="SignalP"/>
    </source>
</evidence>
<reference evidence="3" key="1">
    <citation type="submission" date="2016-06" db="EMBL/GenBank/DDBJ databases">
        <authorList>
            <person name="Varghese N."/>
            <person name="Submissions Spin"/>
        </authorList>
    </citation>
    <scope>NUCLEOTIDE SEQUENCE [LARGE SCALE GENOMIC DNA]</scope>
    <source>
        <strain evidence="3">DSM 43909</strain>
    </source>
</reference>
<protein>
    <recommendedName>
        <fullName evidence="4">DUF839 domain-containing protein</fullName>
    </recommendedName>
</protein>
<dbReference type="RefSeq" id="WP_089009186.1">
    <property type="nucleotide sequence ID" value="NZ_LT607411.1"/>
</dbReference>
<sequence>MHIFSKRRLSAVAIVGAAALAVGSAASAAPGGSTGPSSSDAPYLVRATPGVTLTSLLTTGDSVGGYRMAGIPDGLGAYDNGDGTFTVLMNHELANNVGIARAHGAKGAFISKWVIDKKTLRVLSGNDLVRKVFLSSNGQYVDTPGAAFNRLCSADLAERTAFFNPSTGKGYDGRIFTNGEESTGGRAFGHVVETGESYELPAFGTASWENVVASPGSGDKTVVIGTSDGGDGAVTVYVGDKKTAGNPVEKAGLAGGQAYKISVPGMAAEDSTTAWTKGSVPFTLSSTGGTSFDRPEDGAWDPNNPNDFYFVTTASMTKHSRLWRLSFNDVTDPSKGGTLTLALEGPADQASGPKMMDNITINDRGQVLMQEDPGNQVYLAGIYQYDIASGAVRRIAGHDPQRFLADGMYFDTNDEESSGIIPVPFLGAGKYLVDVQNHTKSADPELVEKGQLLVLTVPPGQPVKQ</sequence>
<evidence type="ECO:0000313" key="3">
    <source>
        <dbReference type="Proteomes" id="UP000198242"/>
    </source>
</evidence>
<feature type="signal peptide" evidence="1">
    <location>
        <begin position="1"/>
        <end position="28"/>
    </location>
</feature>
<dbReference type="SUPFAM" id="SSF50956">
    <property type="entry name" value="Thermostable phytase (3-phytase)"/>
    <property type="match status" value="1"/>
</dbReference>
<name>A0A1C4ZQF1_MICVI</name>
<gene>
    <name evidence="2" type="ORF">GA0074695_5952</name>
</gene>
<dbReference type="AlphaFoldDB" id="A0A1C4ZQF1"/>
<dbReference type="Proteomes" id="UP000198242">
    <property type="component" value="Chromosome I"/>
</dbReference>
<proteinExistence type="predicted"/>